<dbReference type="InterPro" id="IPR006616">
    <property type="entry name" value="DM9_repeat"/>
</dbReference>
<evidence type="ECO:0000313" key="3">
    <source>
        <dbReference type="Proteomes" id="UP000559809"/>
    </source>
</evidence>
<dbReference type="SMART" id="SM00696">
    <property type="entry name" value="DM9"/>
    <property type="match status" value="1"/>
</dbReference>
<evidence type="ECO:0000313" key="2">
    <source>
        <dbReference type="EMBL" id="NYT50893.1"/>
    </source>
</evidence>
<organism evidence="2 3">
    <name type="scientific">Parapusillimonas granuli</name>
    <dbReference type="NCBI Taxonomy" id="380911"/>
    <lineage>
        <taxon>Bacteria</taxon>
        <taxon>Pseudomonadati</taxon>
        <taxon>Pseudomonadota</taxon>
        <taxon>Betaproteobacteria</taxon>
        <taxon>Burkholderiales</taxon>
        <taxon>Alcaligenaceae</taxon>
        <taxon>Parapusillimonas</taxon>
    </lineage>
</organism>
<reference evidence="2 3" key="1">
    <citation type="submission" date="2020-07" db="EMBL/GenBank/DDBJ databases">
        <title>Taxonomic revisions and descriptions of new bacterial species based on genomic comparisons in the high-G+C-content subgroup of the family Alcaligenaceae.</title>
        <authorList>
            <person name="Szabo A."/>
            <person name="Felfoldi T."/>
        </authorList>
    </citation>
    <scope>NUCLEOTIDE SEQUENCE [LARGE SCALE GENOMIC DNA]</scope>
    <source>
        <strain evidence="2 3">LMG 24012</strain>
    </source>
</reference>
<sequence length="110" mass="12704">MRRTLTTLLSGFALALPHMTNAMDGVEWRTWNGRLPAGAIRGGVDQNGTVPLYICRAHYINGVHPGKLLNGRCNIGWGGDEIVLRHFEVLVSIDRYYREFDRRHRDDWRR</sequence>
<dbReference type="Proteomes" id="UP000559809">
    <property type="component" value="Unassembled WGS sequence"/>
</dbReference>
<gene>
    <name evidence="2" type="ORF">H0A72_16380</name>
</gene>
<feature type="signal peptide" evidence="1">
    <location>
        <begin position="1"/>
        <end position="22"/>
    </location>
</feature>
<accession>A0A853G1Z7</accession>
<keyword evidence="1" id="KW-0732">Signal</keyword>
<dbReference type="PANTHER" id="PTHR31649:SF1">
    <property type="entry name" value="FARNESOIC ACID O-METHYL TRANSFERASE DOMAIN-CONTAINING PROTEIN"/>
    <property type="match status" value="1"/>
</dbReference>
<keyword evidence="3" id="KW-1185">Reference proteome</keyword>
<name>A0A853G1Z7_9BURK</name>
<protein>
    <submittedName>
        <fullName evidence="2">DUF3421 domain-containing protein</fullName>
    </submittedName>
</protein>
<dbReference type="EMBL" id="JACCEM010000009">
    <property type="protein sequence ID" value="NYT50893.1"/>
    <property type="molecule type" value="Genomic_DNA"/>
</dbReference>
<evidence type="ECO:0000256" key="1">
    <source>
        <dbReference type="SAM" id="SignalP"/>
    </source>
</evidence>
<dbReference type="AlphaFoldDB" id="A0A853G1Z7"/>
<dbReference type="PANTHER" id="PTHR31649">
    <property type="entry name" value="AGAP009604-PA"/>
    <property type="match status" value="1"/>
</dbReference>
<comment type="caution">
    <text evidence="2">The sequence shown here is derived from an EMBL/GenBank/DDBJ whole genome shotgun (WGS) entry which is preliminary data.</text>
</comment>
<dbReference type="RefSeq" id="WP_180157290.1">
    <property type="nucleotide sequence ID" value="NZ_JACCEM010000009.1"/>
</dbReference>
<feature type="chain" id="PRO_5032855601" evidence="1">
    <location>
        <begin position="23"/>
        <end position="110"/>
    </location>
</feature>
<proteinExistence type="predicted"/>
<dbReference type="Pfam" id="PF11901">
    <property type="entry name" value="DM9"/>
    <property type="match status" value="1"/>
</dbReference>